<name>A0A917GNL5_9BACL</name>
<dbReference type="Proteomes" id="UP000600247">
    <property type="component" value="Unassembled WGS sequence"/>
</dbReference>
<dbReference type="SUPFAM" id="SSF53474">
    <property type="entry name" value="alpha/beta-Hydrolases"/>
    <property type="match status" value="1"/>
</dbReference>
<dbReference type="InterPro" id="IPR008391">
    <property type="entry name" value="AXE1_dom"/>
</dbReference>
<sequence>MLSFIEKENHFHHREEVNFIPDSPWDLARLSQMPNIYPLFEDEASGIKAIFYDGVSYKGNKTRVFAYYGVPEAKGERPENPPLVPGILLVHGGAGSAFAQWVKLWNDRGYAAIAMDLEGQIPFSSYEELSGESRIDTNTVPTEFSSHPWSGPAKQGVFADYAEPPQDQWFYHAVAAVLSAHTILRSLPGVDPDRIGVTGISWGGIITSLMAGLDKRLRFAMPIYGCGYLYEPGTFYGAGFAAMPPDYAEKIRRLWDPSSYLQHSRIPMLWVNSNQDTHFPLSIFMKSYAHYEQNNADAHLHSRISIQHGLPHSYSAAWSCPESYAFADSITGAGPPLIRITQSEQCGESLQISFDSQIEVTEAVLYWCEEAADWRRTSWNRVQAVVVQEETNVEQGTATVALPYGNCAFYMELANNNGWRTSTALMKKN</sequence>
<organism evidence="2 3">
    <name type="scientific">Paenibacillus radicis</name>
    <name type="common">ex Gao et al. 2016</name>
    <dbReference type="NCBI Taxonomy" id="1737354"/>
    <lineage>
        <taxon>Bacteria</taxon>
        <taxon>Bacillati</taxon>
        <taxon>Bacillota</taxon>
        <taxon>Bacilli</taxon>
        <taxon>Bacillales</taxon>
        <taxon>Paenibacillaceae</taxon>
        <taxon>Paenibacillus</taxon>
    </lineage>
</organism>
<evidence type="ECO:0000313" key="3">
    <source>
        <dbReference type="Proteomes" id="UP000600247"/>
    </source>
</evidence>
<dbReference type="AlphaFoldDB" id="A0A917GNL5"/>
<proteinExistence type="predicted"/>
<dbReference type="PANTHER" id="PTHR22946:SF0">
    <property type="entry name" value="DIENELACTONE HYDROLASE DOMAIN-CONTAINING PROTEIN"/>
    <property type="match status" value="1"/>
</dbReference>
<keyword evidence="3" id="KW-1185">Reference proteome</keyword>
<protein>
    <recommendedName>
        <fullName evidence="1">Acetyl xylan esterase domain-containing protein</fullName>
    </recommendedName>
</protein>
<evidence type="ECO:0000259" key="1">
    <source>
        <dbReference type="Pfam" id="PF05448"/>
    </source>
</evidence>
<dbReference type="PANTHER" id="PTHR22946">
    <property type="entry name" value="DIENELACTONE HYDROLASE DOMAIN-CONTAINING PROTEIN-RELATED"/>
    <property type="match status" value="1"/>
</dbReference>
<reference evidence="2 3" key="1">
    <citation type="journal article" date="2014" name="Int. J. Syst. Evol. Microbiol.">
        <title>Complete genome sequence of Corynebacterium casei LMG S-19264T (=DSM 44701T), isolated from a smear-ripened cheese.</title>
        <authorList>
            <consortium name="US DOE Joint Genome Institute (JGI-PGF)"/>
            <person name="Walter F."/>
            <person name="Albersmeier A."/>
            <person name="Kalinowski J."/>
            <person name="Ruckert C."/>
        </authorList>
    </citation>
    <scope>NUCLEOTIDE SEQUENCE [LARGE SCALE GENOMIC DNA]</scope>
    <source>
        <strain evidence="2 3">CGMCC 1.15286</strain>
    </source>
</reference>
<accession>A0A917GNL5</accession>
<dbReference type="InterPro" id="IPR029058">
    <property type="entry name" value="AB_hydrolase_fold"/>
</dbReference>
<comment type="caution">
    <text evidence="2">The sequence shown here is derived from an EMBL/GenBank/DDBJ whole genome shotgun (WGS) entry which is preliminary data.</text>
</comment>
<dbReference type="EMBL" id="BMHY01000001">
    <property type="protein sequence ID" value="GGG52807.1"/>
    <property type="molecule type" value="Genomic_DNA"/>
</dbReference>
<dbReference type="InterPro" id="IPR050261">
    <property type="entry name" value="FrsA_esterase"/>
</dbReference>
<dbReference type="Gene3D" id="3.40.50.1820">
    <property type="entry name" value="alpha/beta hydrolase"/>
    <property type="match status" value="1"/>
</dbReference>
<evidence type="ECO:0000313" key="2">
    <source>
        <dbReference type="EMBL" id="GGG52807.1"/>
    </source>
</evidence>
<feature type="domain" description="Acetyl xylan esterase" evidence="1">
    <location>
        <begin position="52"/>
        <end position="224"/>
    </location>
</feature>
<dbReference type="Pfam" id="PF05448">
    <property type="entry name" value="AXE1"/>
    <property type="match status" value="1"/>
</dbReference>
<dbReference type="RefSeq" id="WP_188887070.1">
    <property type="nucleotide sequence ID" value="NZ_BMHY01000001.1"/>
</dbReference>
<gene>
    <name evidence="2" type="ORF">GCM10010918_01850</name>
</gene>